<dbReference type="PROSITE" id="PS51762">
    <property type="entry name" value="GH16_2"/>
    <property type="match status" value="1"/>
</dbReference>
<protein>
    <recommendedName>
        <fullName evidence="5">GH16 domain-containing protein</fullName>
    </recommendedName>
</protein>
<feature type="active site" description="Proton donor" evidence="3">
    <location>
        <position position="109"/>
    </location>
</feature>
<accession>A0ABD3TCR4</accession>
<feature type="signal peptide" evidence="4">
    <location>
        <begin position="1"/>
        <end position="20"/>
    </location>
</feature>
<dbReference type="Gene3D" id="2.60.120.200">
    <property type="match status" value="1"/>
</dbReference>
<dbReference type="Pfam" id="PF00722">
    <property type="entry name" value="Glyco_hydro_16"/>
    <property type="match status" value="1"/>
</dbReference>
<keyword evidence="2" id="KW-0326">Glycosidase</keyword>
<evidence type="ECO:0000313" key="6">
    <source>
        <dbReference type="EMBL" id="KAL3834785.1"/>
    </source>
</evidence>
<evidence type="ECO:0000256" key="3">
    <source>
        <dbReference type="PIRSR" id="PIRSR005604-1"/>
    </source>
</evidence>
<feature type="domain" description="GH16" evidence="5">
    <location>
        <begin position="16"/>
        <end position="212"/>
    </location>
</feature>
<dbReference type="Proteomes" id="UP001634393">
    <property type="component" value="Unassembled WGS sequence"/>
</dbReference>
<evidence type="ECO:0000313" key="7">
    <source>
        <dbReference type="Proteomes" id="UP001634393"/>
    </source>
</evidence>
<gene>
    <name evidence="6" type="ORF">ACJIZ3_009521</name>
</gene>
<reference evidence="6 7" key="1">
    <citation type="submission" date="2024-12" db="EMBL/GenBank/DDBJ databases">
        <title>The unique morphological basis and parallel evolutionary history of personate flowers in Penstemon.</title>
        <authorList>
            <person name="Depatie T.H."/>
            <person name="Wessinger C.A."/>
        </authorList>
    </citation>
    <scope>NUCLEOTIDE SEQUENCE [LARGE SCALE GENOMIC DNA]</scope>
    <source>
        <strain evidence="6">WTNN_2</strain>
        <tissue evidence="6">Leaf</tissue>
    </source>
</reference>
<keyword evidence="7" id="KW-1185">Reference proteome</keyword>
<feature type="active site" description="Nucleophile" evidence="3">
    <location>
        <position position="105"/>
    </location>
</feature>
<sequence length="278" mass="32212">MDSLYLIFSAIFFLICVISGQPIEIPFNQNYDIAWGGNHVAILDQGRQIQIRIDQNSGGGFKSKLAYGSGYFRMNLKIPKNSKGIITAFYLTSQTLENQGINHDELDFEFLGNNGPPYILSTNVFAQDSGGREQQFKLWFDPTSDFHQYAILWNENHIVFYVDKIPIRVFKNHKKIGARYPTLPMNIRTSLWNGTSWLGPVDWSKGPFLADYRGFKVHGCTYDYSITTKCYASRYAWNAWKVEPHEEKSYENVRNNYLVFDYCKADLAHRFEECQIVE</sequence>
<evidence type="ECO:0000256" key="4">
    <source>
        <dbReference type="SAM" id="SignalP"/>
    </source>
</evidence>
<evidence type="ECO:0000256" key="2">
    <source>
        <dbReference type="ARBA" id="ARBA00023295"/>
    </source>
</evidence>
<dbReference type="EMBL" id="JBJXBP010000004">
    <property type="protein sequence ID" value="KAL3834785.1"/>
    <property type="molecule type" value="Genomic_DNA"/>
</dbReference>
<proteinExistence type="predicted"/>
<evidence type="ECO:0000259" key="5">
    <source>
        <dbReference type="PROSITE" id="PS51762"/>
    </source>
</evidence>
<feature type="chain" id="PRO_5044849105" description="GH16 domain-containing protein" evidence="4">
    <location>
        <begin position="21"/>
        <end position="278"/>
    </location>
</feature>
<dbReference type="PANTHER" id="PTHR31062">
    <property type="entry name" value="XYLOGLUCAN ENDOTRANSGLUCOSYLASE/HYDROLASE PROTEIN 8-RELATED"/>
    <property type="match status" value="1"/>
</dbReference>
<keyword evidence="1" id="KW-0378">Hydrolase</keyword>
<dbReference type="InterPro" id="IPR000757">
    <property type="entry name" value="Beta-glucanase-like"/>
</dbReference>
<dbReference type="SUPFAM" id="SSF49899">
    <property type="entry name" value="Concanavalin A-like lectins/glucanases"/>
    <property type="match status" value="1"/>
</dbReference>
<dbReference type="InterPro" id="IPR016455">
    <property type="entry name" value="XTH"/>
</dbReference>
<dbReference type="AlphaFoldDB" id="A0ABD3TCR4"/>
<evidence type="ECO:0000256" key="1">
    <source>
        <dbReference type="ARBA" id="ARBA00022801"/>
    </source>
</evidence>
<dbReference type="InterPro" id="IPR013320">
    <property type="entry name" value="ConA-like_dom_sf"/>
</dbReference>
<dbReference type="InterPro" id="IPR044791">
    <property type="entry name" value="Beta-glucanase/XTH"/>
</dbReference>
<dbReference type="GO" id="GO:0016798">
    <property type="term" value="F:hydrolase activity, acting on glycosyl bonds"/>
    <property type="evidence" value="ECO:0007669"/>
    <property type="project" value="UniProtKB-KW"/>
</dbReference>
<comment type="caution">
    <text evidence="6">The sequence shown here is derived from an EMBL/GenBank/DDBJ whole genome shotgun (WGS) entry which is preliminary data.</text>
</comment>
<organism evidence="6 7">
    <name type="scientific">Penstemon smallii</name>
    <dbReference type="NCBI Taxonomy" id="265156"/>
    <lineage>
        <taxon>Eukaryota</taxon>
        <taxon>Viridiplantae</taxon>
        <taxon>Streptophyta</taxon>
        <taxon>Embryophyta</taxon>
        <taxon>Tracheophyta</taxon>
        <taxon>Spermatophyta</taxon>
        <taxon>Magnoliopsida</taxon>
        <taxon>eudicotyledons</taxon>
        <taxon>Gunneridae</taxon>
        <taxon>Pentapetalae</taxon>
        <taxon>asterids</taxon>
        <taxon>lamiids</taxon>
        <taxon>Lamiales</taxon>
        <taxon>Plantaginaceae</taxon>
        <taxon>Cheloneae</taxon>
        <taxon>Penstemon</taxon>
    </lineage>
</organism>
<keyword evidence="4" id="KW-0732">Signal</keyword>
<name>A0ABD3TCR4_9LAMI</name>
<dbReference type="PIRSF" id="PIRSF005604">
    <property type="entry name" value="XET"/>
    <property type="match status" value="1"/>
</dbReference>